<evidence type="ECO:0000313" key="3">
    <source>
        <dbReference type="Proteomes" id="UP000593565"/>
    </source>
</evidence>
<comment type="caution">
    <text evidence="2">The sequence shown here is derived from an EMBL/GenBank/DDBJ whole genome shotgun (WGS) entry which is preliminary data.</text>
</comment>
<evidence type="ECO:0000256" key="1">
    <source>
        <dbReference type="SAM" id="MobiDB-lite"/>
    </source>
</evidence>
<feature type="region of interest" description="Disordered" evidence="1">
    <location>
        <begin position="1"/>
        <end position="33"/>
    </location>
</feature>
<keyword evidence="3" id="KW-1185">Reference proteome</keyword>
<feature type="compositionally biased region" description="Polar residues" evidence="1">
    <location>
        <begin position="1"/>
        <end position="17"/>
    </location>
</feature>
<protein>
    <submittedName>
        <fullName evidence="2">Uncharacterized protein</fullName>
    </submittedName>
</protein>
<dbReference type="AlphaFoldDB" id="A0A7J6AXS9"/>
<proteinExistence type="predicted"/>
<gene>
    <name evidence="2" type="ORF">AMELA_G00073220</name>
</gene>
<feature type="compositionally biased region" description="Basic and acidic residues" evidence="1">
    <location>
        <begin position="51"/>
        <end position="67"/>
    </location>
</feature>
<accession>A0A7J6AXS9</accession>
<dbReference type="Proteomes" id="UP000593565">
    <property type="component" value="Unassembled WGS sequence"/>
</dbReference>
<evidence type="ECO:0000313" key="2">
    <source>
        <dbReference type="EMBL" id="KAF4087672.1"/>
    </source>
</evidence>
<reference evidence="2 3" key="1">
    <citation type="submission" date="2020-02" db="EMBL/GenBank/DDBJ databases">
        <title>A chromosome-scale genome assembly of the black bullhead catfish (Ameiurus melas).</title>
        <authorList>
            <person name="Wen M."/>
            <person name="Zham M."/>
            <person name="Cabau C."/>
            <person name="Klopp C."/>
            <person name="Donnadieu C."/>
            <person name="Roques C."/>
            <person name="Bouchez O."/>
            <person name="Lampietro C."/>
            <person name="Jouanno E."/>
            <person name="Herpin A."/>
            <person name="Louis A."/>
            <person name="Berthelot C."/>
            <person name="Parey E."/>
            <person name="Roest-Crollius H."/>
            <person name="Braasch I."/>
            <person name="Postlethwait J."/>
            <person name="Robinson-Rechavi M."/>
            <person name="Echchiki A."/>
            <person name="Begum T."/>
            <person name="Montfort J."/>
            <person name="Schartl M."/>
            <person name="Bobe J."/>
            <person name="Guiguen Y."/>
        </authorList>
    </citation>
    <scope>NUCLEOTIDE SEQUENCE [LARGE SCALE GENOMIC DNA]</scope>
    <source>
        <strain evidence="2">M_S1</strain>
        <tissue evidence="2">Blood</tissue>
    </source>
</reference>
<organism evidence="2 3">
    <name type="scientific">Ameiurus melas</name>
    <name type="common">Black bullhead</name>
    <name type="synonym">Silurus melas</name>
    <dbReference type="NCBI Taxonomy" id="219545"/>
    <lineage>
        <taxon>Eukaryota</taxon>
        <taxon>Metazoa</taxon>
        <taxon>Chordata</taxon>
        <taxon>Craniata</taxon>
        <taxon>Vertebrata</taxon>
        <taxon>Euteleostomi</taxon>
        <taxon>Actinopterygii</taxon>
        <taxon>Neopterygii</taxon>
        <taxon>Teleostei</taxon>
        <taxon>Ostariophysi</taxon>
        <taxon>Siluriformes</taxon>
        <taxon>Ictaluridae</taxon>
        <taxon>Ameiurus</taxon>
    </lineage>
</organism>
<dbReference type="EMBL" id="JAAGNN010000006">
    <property type="protein sequence ID" value="KAF4087672.1"/>
    <property type="molecule type" value="Genomic_DNA"/>
</dbReference>
<sequence>MTITMTSAEGAPSQSDVNEGGAQPTRHLRYRRTEGSVRLSIEICEDTSSESGHENDHEVFLESITDH</sequence>
<feature type="region of interest" description="Disordered" evidence="1">
    <location>
        <begin position="45"/>
        <end position="67"/>
    </location>
</feature>
<name>A0A7J6AXS9_AMEME</name>